<gene>
    <name evidence="17" type="ORF">NS226_21380</name>
    <name evidence="18" type="ORF">NS365_06565</name>
</gene>
<evidence type="ECO:0000256" key="16">
    <source>
        <dbReference type="SAM" id="Phobius"/>
    </source>
</evidence>
<name>A0A175R2Z7_9HYPH</name>
<dbReference type="STRING" id="401562.NS365_06565"/>
<evidence type="ECO:0000313" key="19">
    <source>
        <dbReference type="Proteomes" id="UP000078272"/>
    </source>
</evidence>
<dbReference type="GO" id="GO:0006099">
    <property type="term" value="P:tricarboxylic acid cycle"/>
    <property type="evidence" value="ECO:0007669"/>
    <property type="project" value="UniProtKB-UniPathway"/>
</dbReference>
<dbReference type="PATRIC" id="fig|401562.3.peg.4733"/>
<evidence type="ECO:0000256" key="4">
    <source>
        <dbReference type="ARBA" id="ARBA00005163"/>
    </source>
</evidence>
<comment type="subunit">
    <text evidence="5">Part of an enzyme complex containing four subunits: a flavoprotein, an iron-sulfur protein, plus two membrane-anchoring proteins, SdhC and SdhD.</text>
</comment>
<keyword evidence="9" id="KW-0349">Heme</keyword>
<organism evidence="17 19">
    <name type="scientific">Aureimonas ureilytica</name>
    <dbReference type="NCBI Taxonomy" id="401562"/>
    <lineage>
        <taxon>Bacteria</taxon>
        <taxon>Pseudomonadati</taxon>
        <taxon>Pseudomonadota</taxon>
        <taxon>Alphaproteobacteria</taxon>
        <taxon>Hyphomicrobiales</taxon>
        <taxon>Aurantimonadaceae</taxon>
        <taxon>Aureimonas</taxon>
    </lineage>
</organism>
<comment type="subcellular location">
    <subcellularLocation>
        <location evidence="3">Membrane</location>
        <topology evidence="3">Multi-pass membrane protein</topology>
    </subcellularLocation>
</comment>
<feature type="transmembrane region" description="Helical" evidence="16">
    <location>
        <begin position="97"/>
        <end position="119"/>
    </location>
</feature>
<sequence>MDMRTPLKRVRGSGATGEGTGHFWLQRLTAVANLFLIAFFIVLLISLHDEGYDTVRAALANPIVGLVMALVVVVPCIHMRLGMQTIIEDYFHGALKLPLIILNTFFAFLVGAAAVFAIIKMSFGA</sequence>
<dbReference type="InterPro" id="IPR000701">
    <property type="entry name" value="SuccDH_FuR_B_TM-su"/>
</dbReference>
<dbReference type="InterPro" id="IPR034804">
    <property type="entry name" value="SQR/QFR_C/D"/>
</dbReference>
<evidence type="ECO:0000256" key="12">
    <source>
        <dbReference type="ARBA" id="ARBA00022982"/>
    </source>
</evidence>
<dbReference type="RefSeq" id="WP_058599467.1">
    <property type="nucleotide sequence ID" value="NZ_LDPZ01000070.1"/>
</dbReference>
<evidence type="ECO:0000256" key="1">
    <source>
        <dbReference type="ARBA" id="ARBA00001971"/>
    </source>
</evidence>
<dbReference type="InterPro" id="IPR014312">
    <property type="entry name" value="Succ_DH_anchor"/>
</dbReference>
<evidence type="ECO:0000256" key="5">
    <source>
        <dbReference type="ARBA" id="ARBA00011558"/>
    </source>
</evidence>
<keyword evidence="7" id="KW-0813">Transport</keyword>
<feature type="transmembrane region" description="Helical" evidence="16">
    <location>
        <begin position="59"/>
        <end position="77"/>
    </location>
</feature>
<evidence type="ECO:0000256" key="13">
    <source>
        <dbReference type="ARBA" id="ARBA00022989"/>
    </source>
</evidence>
<evidence type="ECO:0000256" key="6">
    <source>
        <dbReference type="ARBA" id="ARBA00019425"/>
    </source>
</evidence>
<dbReference type="GO" id="GO:0046872">
    <property type="term" value="F:metal ion binding"/>
    <property type="evidence" value="ECO:0007669"/>
    <property type="project" value="UniProtKB-KW"/>
</dbReference>
<dbReference type="NCBIfam" id="TIGR02968">
    <property type="entry name" value="succ_dehyd_anc"/>
    <property type="match status" value="1"/>
</dbReference>
<dbReference type="EMBL" id="LDQA01000015">
    <property type="protein sequence ID" value="KTR06773.1"/>
    <property type="molecule type" value="Genomic_DNA"/>
</dbReference>
<dbReference type="SUPFAM" id="SSF81343">
    <property type="entry name" value="Fumarate reductase respiratory complex transmembrane subunits"/>
    <property type="match status" value="1"/>
</dbReference>
<accession>A0A175R2Z7</accession>
<evidence type="ECO:0000256" key="14">
    <source>
        <dbReference type="ARBA" id="ARBA00023004"/>
    </source>
</evidence>
<evidence type="ECO:0000313" key="18">
    <source>
        <dbReference type="EMBL" id="KTR06773.1"/>
    </source>
</evidence>
<keyword evidence="12" id="KW-0249">Electron transport</keyword>
<keyword evidence="11" id="KW-0479">Metal-binding</keyword>
<keyword evidence="14" id="KW-0408">Iron</keyword>
<evidence type="ECO:0000256" key="7">
    <source>
        <dbReference type="ARBA" id="ARBA00022448"/>
    </source>
</evidence>
<reference evidence="19 20" key="1">
    <citation type="journal article" date="2016" name="Front. Microbiol.">
        <title>Genomic Resource of Rice Seed Associated Bacteria.</title>
        <authorList>
            <person name="Midha S."/>
            <person name="Bansal K."/>
            <person name="Sharma S."/>
            <person name="Kumar N."/>
            <person name="Patil P.P."/>
            <person name="Chaudhry V."/>
            <person name="Patil P.B."/>
        </authorList>
    </citation>
    <scope>NUCLEOTIDE SEQUENCE [LARGE SCALE GENOMIC DNA]</scope>
    <source>
        <strain evidence="17 19">NS226</strain>
        <strain evidence="18 20">NS365</strain>
    </source>
</reference>
<evidence type="ECO:0000256" key="11">
    <source>
        <dbReference type="ARBA" id="ARBA00022723"/>
    </source>
</evidence>
<dbReference type="EMBL" id="LDPZ01000070">
    <property type="protein sequence ID" value="KTQ84628.1"/>
    <property type="molecule type" value="Genomic_DNA"/>
</dbReference>
<keyword evidence="10 16" id="KW-0812">Transmembrane</keyword>
<dbReference type="Proteomes" id="UP000078529">
    <property type="component" value="Unassembled WGS sequence"/>
</dbReference>
<evidence type="ECO:0000313" key="20">
    <source>
        <dbReference type="Proteomes" id="UP000078529"/>
    </source>
</evidence>
<proteinExistence type="predicted"/>
<keyword evidence="8" id="KW-0816">Tricarboxylic acid cycle</keyword>
<dbReference type="OrthoDB" id="9809280at2"/>
<dbReference type="GO" id="GO:0016020">
    <property type="term" value="C:membrane"/>
    <property type="evidence" value="ECO:0007669"/>
    <property type="project" value="UniProtKB-SubCell"/>
</dbReference>
<evidence type="ECO:0000256" key="10">
    <source>
        <dbReference type="ARBA" id="ARBA00022692"/>
    </source>
</evidence>
<evidence type="ECO:0000256" key="2">
    <source>
        <dbReference type="ARBA" id="ARBA00004050"/>
    </source>
</evidence>
<dbReference type="CDD" id="cd03495">
    <property type="entry name" value="SQR_TypeC_SdhD_like"/>
    <property type="match status" value="1"/>
</dbReference>
<dbReference type="AlphaFoldDB" id="A0A175R2Z7"/>
<evidence type="ECO:0000256" key="15">
    <source>
        <dbReference type="ARBA" id="ARBA00023136"/>
    </source>
</evidence>
<dbReference type="GO" id="GO:0020037">
    <property type="term" value="F:heme binding"/>
    <property type="evidence" value="ECO:0007669"/>
    <property type="project" value="InterPro"/>
</dbReference>
<comment type="pathway">
    <text evidence="4">Carbohydrate metabolism; tricarboxylic acid cycle.</text>
</comment>
<comment type="function">
    <text evidence="2">Membrane-anchoring subunit of succinate dehydrogenase (SDH).</text>
</comment>
<evidence type="ECO:0000256" key="8">
    <source>
        <dbReference type="ARBA" id="ARBA00022532"/>
    </source>
</evidence>
<feature type="transmembrane region" description="Helical" evidence="16">
    <location>
        <begin position="28"/>
        <end position="47"/>
    </location>
</feature>
<keyword evidence="15 16" id="KW-0472">Membrane</keyword>
<evidence type="ECO:0000256" key="3">
    <source>
        <dbReference type="ARBA" id="ARBA00004141"/>
    </source>
</evidence>
<comment type="caution">
    <text evidence="17">The sequence shown here is derived from an EMBL/GenBank/DDBJ whole genome shotgun (WGS) entry which is preliminary data.</text>
</comment>
<evidence type="ECO:0000256" key="9">
    <source>
        <dbReference type="ARBA" id="ARBA00022617"/>
    </source>
</evidence>
<comment type="cofactor">
    <cofactor evidence="1">
        <name>heme</name>
        <dbReference type="ChEBI" id="CHEBI:30413"/>
    </cofactor>
</comment>
<dbReference type="Proteomes" id="UP000078272">
    <property type="component" value="Unassembled WGS sequence"/>
</dbReference>
<keyword evidence="20" id="KW-1185">Reference proteome</keyword>
<dbReference type="Pfam" id="PF01127">
    <property type="entry name" value="Sdh_cyt"/>
    <property type="match status" value="1"/>
</dbReference>
<evidence type="ECO:0000313" key="17">
    <source>
        <dbReference type="EMBL" id="KTQ84628.1"/>
    </source>
</evidence>
<keyword evidence="13 16" id="KW-1133">Transmembrane helix</keyword>
<protein>
    <recommendedName>
        <fullName evidence="6">Succinate dehydrogenase hydrophobic membrane anchor subunit</fullName>
    </recommendedName>
</protein>
<dbReference type="UniPathway" id="UPA00223"/>
<dbReference type="Gene3D" id="1.20.1300.10">
    <property type="entry name" value="Fumarate reductase/succinate dehydrogenase, transmembrane subunit"/>
    <property type="match status" value="1"/>
</dbReference>